<dbReference type="InterPro" id="IPR015421">
    <property type="entry name" value="PyrdxlP-dep_Trfase_major"/>
</dbReference>
<dbReference type="InterPro" id="IPR015422">
    <property type="entry name" value="PyrdxlP-dep_Trfase_small"/>
</dbReference>
<dbReference type="Proteomes" id="UP001378592">
    <property type="component" value="Unassembled WGS sequence"/>
</dbReference>
<keyword evidence="4" id="KW-0808">Transferase</keyword>
<keyword evidence="5" id="KW-0663">Pyridoxal phosphate</keyword>
<dbReference type="GO" id="GO:0004021">
    <property type="term" value="F:L-alanine:2-oxoglutarate aminotransferase activity"/>
    <property type="evidence" value="ECO:0007669"/>
    <property type="project" value="UniProtKB-EC"/>
</dbReference>
<dbReference type="SUPFAM" id="SSF53383">
    <property type="entry name" value="PLP-dependent transferases"/>
    <property type="match status" value="1"/>
</dbReference>
<accession>A0AAN9Z9E5</accession>
<dbReference type="AlphaFoldDB" id="A0AAN9Z9E5"/>
<comment type="catalytic activity">
    <reaction evidence="9">
        <text>L-alanine + 2-oxoglutarate = pyruvate + L-glutamate</text>
        <dbReference type="Rhea" id="RHEA:19453"/>
        <dbReference type="ChEBI" id="CHEBI:15361"/>
        <dbReference type="ChEBI" id="CHEBI:16810"/>
        <dbReference type="ChEBI" id="CHEBI:29985"/>
        <dbReference type="ChEBI" id="CHEBI:57972"/>
        <dbReference type="EC" id="2.6.1.2"/>
    </reaction>
</comment>
<evidence type="ECO:0000313" key="11">
    <source>
        <dbReference type="EMBL" id="KAK7867732.1"/>
    </source>
</evidence>
<dbReference type="Gene3D" id="1.10.287.1970">
    <property type="match status" value="1"/>
</dbReference>
<comment type="cofactor">
    <cofactor evidence="1">
        <name>pyridoxal 5'-phosphate</name>
        <dbReference type="ChEBI" id="CHEBI:597326"/>
    </cofactor>
</comment>
<dbReference type="PANTHER" id="PTHR11751">
    <property type="entry name" value="ALANINE AMINOTRANSFERASE"/>
    <property type="match status" value="1"/>
</dbReference>
<dbReference type="EMBL" id="JAZDUA010000111">
    <property type="protein sequence ID" value="KAK7867732.1"/>
    <property type="molecule type" value="Genomic_DNA"/>
</dbReference>
<dbReference type="FunFam" id="3.40.640.10:FF:000012">
    <property type="entry name" value="alanine aminotransferase 2"/>
    <property type="match status" value="1"/>
</dbReference>
<evidence type="ECO:0000313" key="12">
    <source>
        <dbReference type="Proteomes" id="UP001378592"/>
    </source>
</evidence>
<dbReference type="Gene3D" id="3.40.640.10">
    <property type="entry name" value="Type I PLP-dependent aspartate aminotransferase-like (Major domain)"/>
    <property type="match status" value="1"/>
</dbReference>
<evidence type="ECO:0000256" key="3">
    <source>
        <dbReference type="ARBA" id="ARBA00022576"/>
    </source>
</evidence>
<dbReference type="InterPro" id="IPR015424">
    <property type="entry name" value="PyrdxlP-dep_Trfase"/>
</dbReference>
<organism evidence="11 12">
    <name type="scientific">Gryllus longicercus</name>
    <dbReference type="NCBI Taxonomy" id="2509291"/>
    <lineage>
        <taxon>Eukaryota</taxon>
        <taxon>Metazoa</taxon>
        <taxon>Ecdysozoa</taxon>
        <taxon>Arthropoda</taxon>
        <taxon>Hexapoda</taxon>
        <taxon>Insecta</taxon>
        <taxon>Pterygota</taxon>
        <taxon>Neoptera</taxon>
        <taxon>Polyneoptera</taxon>
        <taxon>Orthoptera</taxon>
        <taxon>Ensifera</taxon>
        <taxon>Gryllidea</taxon>
        <taxon>Grylloidea</taxon>
        <taxon>Gryllidae</taxon>
        <taxon>Gryllinae</taxon>
        <taxon>Gryllus</taxon>
    </lineage>
</organism>
<dbReference type="InterPro" id="IPR004839">
    <property type="entry name" value="Aminotransferase_I/II_large"/>
</dbReference>
<evidence type="ECO:0000256" key="4">
    <source>
        <dbReference type="ARBA" id="ARBA00022679"/>
    </source>
</evidence>
<dbReference type="Gene3D" id="3.90.1150.10">
    <property type="entry name" value="Aspartate Aminotransferase, domain 1"/>
    <property type="match status" value="1"/>
</dbReference>
<dbReference type="GO" id="GO:0030170">
    <property type="term" value="F:pyridoxal phosphate binding"/>
    <property type="evidence" value="ECO:0007669"/>
    <property type="project" value="InterPro"/>
</dbReference>
<evidence type="ECO:0000256" key="5">
    <source>
        <dbReference type="ARBA" id="ARBA00022898"/>
    </source>
</evidence>
<protein>
    <recommendedName>
        <fullName evidence="8">alanine transaminase</fullName>
        <ecNumber evidence="8">2.6.1.2</ecNumber>
    </recommendedName>
</protein>
<feature type="domain" description="Aminotransferase class I/classII large" evidence="10">
    <location>
        <begin position="158"/>
        <end position="523"/>
    </location>
</feature>
<dbReference type="InterPro" id="IPR045088">
    <property type="entry name" value="ALAT1/2-like"/>
</dbReference>
<dbReference type="PANTHER" id="PTHR11751:SF29">
    <property type="entry name" value="ALANINE TRANSAMINASE"/>
    <property type="match status" value="1"/>
</dbReference>
<evidence type="ECO:0000256" key="9">
    <source>
        <dbReference type="ARBA" id="ARBA00047412"/>
    </source>
</evidence>
<dbReference type="CDD" id="cd00609">
    <property type="entry name" value="AAT_like"/>
    <property type="match status" value="1"/>
</dbReference>
<gene>
    <name evidence="11" type="ORF">R5R35_002240</name>
</gene>
<comment type="pathway">
    <text evidence="6">Amino-acid degradation; L-alanine degradation via transaminase pathway; pyruvate from L-alanine: step 1/1.</text>
</comment>
<evidence type="ECO:0000259" key="10">
    <source>
        <dbReference type="Pfam" id="PF00155"/>
    </source>
</evidence>
<dbReference type="FunFam" id="1.10.287.1970:FF:000001">
    <property type="entry name" value="Alanine aminotransferase 2"/>
    <property type="match status" value="1"/>
</dbReference>
<comment type="subunit">
    <text evidence="2">Homodimer.</text>
</comment>
<keyword evidence="3" id="KW-0032">Aminotransferase</keyword>
<sequence>MVLLPASVMSSRYLAPTANRVITYSVKRAKEKASPNHLPGWILNHSQFPRAMASISGREGCLLTLDNLNPNVKVMEYAVRGPLVIRAAAIEKELEQGAKKPFNEVIKANIGDCHAMGQTPITFIRQVLALVSYPELMDDPKFPDDVKERAKLLLAGCRGGSAGSYTDSPGIEIIRRHVAEYIEKRDGYPSDWQDIILCAGASDGIKAVLKLLICEICGLKPAIMVPIPQYPLYSATIAEFDMQQVGYYLDESKGWGLTIEELKRAINDTQGKCKPRALVVINPGNPTGQVLTKQNIQEIIKFANEEGLILLADEVYQHNVYDKNSEFHSFKKVLMEMGPPYSQTELASFMSCSKGYMGECGLRGGYAEVINLQSDVKAMYLKSISAMLCPTVLGQMTMDCVVKPPEPGQPSYDLFIKEKNAVLKSLAERAEMVAKTFNSICGMSCNAVQGAMYAFPQIYLPPKAIEIAKQQKLAPDAYYAFQLLENSGICIVPGSGFGQKEGTYHFRTTILPQPEKLKVMLEKFKIFHQEFLKKHQ</sequence>
<evidence type="ECO:0000256" key="7">
    <source>
        <dbReference type="ARBA" id="ARBA00025785"/>
    </source>
</evidence>
<comment type="caution">
    <text evidence="11">The sequence shown here is derived from an EMBL/GenBank/DDBJ whole genome shotgun (WGS) entry which is preliminary data.</text>
</comment>
<keyword evidence="12" id="KW-1185">Reference proteome</keyword>
<dbReference type="FunFam" id="3.90.1150.10:FF:000010">
    <property type="entry name" value="Alanine aminotransferase 2"/>
    <property type="match status" value="1"/>
</dbReference>
<dbReference type="EC" id="2.6.1.2" evidence="8"/>
<dbReference type="Pfam" id="PF00155">
    <property type="entry name" value="Aminotran_1_2"/>
    <property type="match status" value="1"/>
</dbReference>
<evidence type="ECO:0000256" key="8">
    <source>
        <dbReference type="ARBA" id="ARBA00026106"/>
    </source>
</evidence>
<evidence type="ECO:0000256" key="6">
    <source>
        <dbReference type="ARBA" id="ARBA00025708"/>
    </source>
</evidence>
<comment type="similarity">
    <text evidence="7">Belongs to the class-I pyridoxal-phosphate-dependent aminotransferase family. Alanine aminotransferase subfamily.</text>
</comment>
<name>A0AAN9Z9E5_9ORTH</name>
<proteinExistence type="inferred from homology"/>
<reference evidence="11 12" key="1">
    <citation type="submission" date="2024-03" db="EMBL/GenBank/DDBJ databases">
        <title>The genome assembly and annotation of the cricket Gryllus longicercus Weissman &amp; Gray.</title>
        <authorList>
            <person name="Szrajer S."/>
            <person name="Gray D."/>
            <person name="Ylla G."/>
        </authorList>
    </citation>
    <scope>NUCLEOTIDE SEQUENCE [LARGE SCALE GENOMIC DNA]</scope>
    <source>
        <strain evidence="11">DAG 2021-001</strain>
        <tissue evidence="11">Whole body minus gut</tissue>
    </source>
</reference>
<evidence type="ECO:0000256" key="1">
    <source>
        <dbReference type="ARBA" id="ARBA00001933"/>
    </source>
</evidence>
<evidence type="ECO:0000256" key="2">
    <source>
        <dbReference type="ARBA" id="ARBA00011738"/>
    </source>
</evidence>